<name>X1MFD7_9ZZZZ</name>
<organism evidence="1">
    <name type="scientific">marine sediment metagenome</name>
    <dbReference type="NCBI Taxonomy" id="412755"/>
    <lineage>
        <taxon>unclassified sequences</taxon>
        <taxon>metagenomes</taxon>
        <taxon>ecological metagenomes</taxon>
    </lineage>
</organism>
<dbReference type="AlphaFoldDB" id="X1MFD7"/>
<sequence length="74" mass="8474">NREDWNKLDELLGKEGFDGGYYRLVDCLKDIAVYLISDLSVDDKTINVLKNEANDLNTIHKSVGFLQLLMTIKK</sequence>
<dbReference type="EMBL" id="BARV01008554">
    <property type="protein sequence ID" value="GAI05074.1"/>
    <property type="molecule type" value="Genomic_DNA"/>
</dbReference>
<gene>
    <name evidence="1" type="ORF">S06H3_17162</name>
</gene>
<feature type="non-terminal residue" evidence="1">
    <location>
        <position position="1"/>
    </location>
</feature>
<evidence type="ECO:0000313" key="1">
    <source>
        <dbReference type="EMBL" id="GAI05074.1"/>
    </source>
</evidence>
<proteinExistence type="predicted"/>
<reference evidence="1" key="1">
    <citation type="journal article" date="2014" name="Front. Microbiol.">
        <title>High frequency of phylogenetically diverse reductive dehalogenase-homologous genes in deep subseafloor sedimentary metagenomes.</title>
        <authorList>
            <person name="Kawai M."/>
            <person name="Futagami T."/>
            <person name="Toyoda A."/>
            <person name="Takaki Y."/>
            <person name="Nishi S."/>
            <person name="Hori S."/>
            <person name="Arai W."/>
            <person name="Tsubouchi T."/>
            <person name="Morono Y."/>
            <person name="Uchiyama I."/>
            <person name="Ito T."/>
            <person name="Fujiyama A."/>
            <person name="Inagaki F."/>
            <person name="Takami H."/>
        </authorList>
    </citation>
    <scope>NUCLEOTIDE SEQUENCE</scope>
    <source>
        <strain evidence="1">Expedition CK06-06</strain>
    </source>
</reference>
<accession>X1MFD7</accession>
<comment type="caution">
    <text evidence="1">The sequence shown here is derived from an EMBL/GenBank/DDBJ whole genome shotgun (WGS) entry which is preliminary data.</text>
</comment>
<protein>
    <submittedName>
        <fullName evidence="1">Uncharacterized protein</fullName>
    </submittedName>
</protein>